<gene>
    <name evidence="1" type="ORF">HT134_28950</name>
</gene>
<reference evidence="1 2" key="1">
    <citation type="submission" date="2020-06" db="EMBL/GenBank/DDBJ databases">
        <authorList>
            <person name="Chanama M."/>
        </authorList>
    </citation>
    <scope>NUCLEOTIDE SEQUENCE [LARGE SCALE GENOMIC DNA]</scope>
    <source>
        <strain evidence="1 2">TBRC6557</strain>
    </source>
</reference>
<dbReference type="Proteomes" id="UP000546126">
    <property type="component" value="Unassembled WGS sequence"/>
</dbReference>
<sequence length="215" mass="23636">MSLNQVDAPEELTRRARFFVSAHALRFTSCDVDQSRKRWLGLGIPATEIDRVTAYARRWGGLALPPAPRYDGGPRILNPDIPERTPAEGWLFEAGEPRTAVAYSFMIGPQGEFGLYGYRWAPLHSSVEGWVESLALAYHASTHAKSITKVTGQDVDALPLAGYETVPEVAGLADNWWRGSDSLVAVYRGEAECMSAPHCRVAYVYSGLEGAIMYA</sequence>
<comment type="caution">
    <text evidence="1">The sequence shown here is derived from an EMBL/GenBank/DDBJ whole genome shotgun (WGS) entry which is preliminary data.</text>
</comment>
<accession>A0A7Y6ITI9</accession>
<keyword evidence="2" id="KW-1185">Reference proteome</keyword>
<organism evidence="1 2">
    <name type="scientific">Nonomuraea rhodomycinica</name>
    <dbReference type="NCBI Taxonomy" id="1712872"/>
    <lineage>
        <taxon>Bacteria</taxon>
        <taxon>Bacillati</taxon>
        <taxon>Actinomycetota</taxon>
        <taxon>Actinomycetes</taxon>
        <taxon>Streptosporangiales</taxon>
        <taxon>Streptosporangiaceae</taxon>
        <taxon>Nonomuraea</taxon>
    </lineage>
</organism>
<evidence type="ECO:0000313" key="2">
    <source>
        <dbReference type="Proteomes" id="UP000546126"/>
    </source>
</evidence>
<evidence type="ECO:0000313" key="1">
    <source>
        <dbReference type="EMBL" id="NUW44122.1"/>
    </source>
</evidence>
<dbReference type="RefSeq" id="WP_175603624.1">
    <property type="nucleotide sequence ID" value="NZ_JABWGO010000008.1"/>
</dbReference>
<protein>
    <submittedName>
        <fullName evidence="1">Uncharacterized protein</fullName>
    </submittedName>
</protein>
<proteinExistence type="predicted"/>
<dbReference type="AlphaFoldDB" id="A0A7Y6ITI9"/>
<dbReference type="EMBL" id="JABWGO010000008">
    <property type="protein sequence ID" value="NUW44122.1"/>
    <property type="molecule type" value="Genomic_DNA"/>
</dbReference>
<name>A0A7Y6ITI9_9ACTN</name>